<dbReference type="Proteomes" id="UP001066276">
    <property type="component" value="Chromosome 3_2"/>
</dbReference>
<organism evidence="1 2">
    <name type="scientific">Pleurodeles waltl</name>
    <name type="common">Iberian ribbed newt</name>
    <dbReference type="NCBI Taxonomy" id="8319"/>
    <lineage>
        <taxon>Eukaryota</taxon>
        <taxon>Metazoa</taxon>
        <taxon>Chordata</taxon>
        <taxon>Craniata</taxon>
        <taxon>Vertebrata</taxon>
        <taxon>Euteleostomi</taxon>
        <taxon>Amphibia</taxon>
        <taxon>Batrachia</taxon>
        <taxon>Caudata</taxon>
        <taxon>Salamandroidea</taxon>
        <taxon>Salamandridae</taxon>
        <taxon>Pleurodelinae</taxon>
        <taxon>Pleurodeles</taxon>
    </lineage>
</organism>
<dbReference type="AlphaFoldDB" id="A0AAV7TH28"/>
<name>A0AAV7TH28_PLEWA</name>
<evidence type="ECO:0000313" key="1">
    <source>
        <dbReference type="EMBL" id="KAJ1175893.1"/>
    </source>
</evidence>
<keyword evidence="2" id="KW-1185">Reference proteome</keyword>
<proteinExistence type="predicted"/>
<sequence length="159" mass="16706">MFVGFVSEEVGEERGVVGKRGTQGPQAAPRPGLAASVWPWCTHSAAVTDTAALTLPLSVAFTATAMAATAADALVHVYSVPLLARQLRLARSISLSASLCLSRHSPFMSSAMCGLLLGSQPLAHSSPNGTVTAIRLSPPSQPSILCSLRWSRRGLRNWV</sequence>
<dbReference type="EMBL" id="JANPWB010000006">
    <property type="protein sequence ID" value="KAJ1175893.1"/>
    <property type="molecule type" value="Genomic_DNA"/>
</dbReference>
<gene>
    <name evidence="1" type="ORF">NDU88_001178</name>
</gene>
<protein>
    <submittedName>
        <fullName evidence="1">Uncharacterized protein</fullName>
    </submittedName>
</protein>
<accession>A0AAV7TH28</accession>
<comment type="caution">
    <text evidence="1">The sequence shown here is derived from an EMBL/GenBank/DDBJ whole genome shotgun (WGS) entry which is preliminary data.</text>
</comment>
<reference evidence="1" key="1">
    <citation type="journal article" date="2022" name="bioRxiv">
        <title>Sequencing and chromosome-scale assembly of the giantPleurodeles waltlgenome.</title>
        <authorList>
            <person name="Brown T."/>
            <person name="Elewa A."/>
            <person name="Iarovenko S."/>
            <person name="Subramanian E."/>
            <person name="Araus A.J."/>
            <person name="Petzold A."/>
            <person name="Susuki M."/>
            <person name="Suzuki K.-i.T."/>
            <person name="Hayashi T."/>
            <person name="Toyoda A."/>
            <person name="Oliveira C."/>
            <person name="Osipova E."/>
            <person name="Leigh N.D."/>
            <person name="Simon A."/>
            <person name="Yun M.H."/>
        </authorList>
    </citation>
    <scope>NUCLEOTIDE SEQUENCE</scope>
    <source>
        <strain evidence="1">20211129_DDA</strain>
        <tissue evidence="1">Liver</tissue>
    </source>
</reference>
<evidence type="ECO:0000313" key="2">
    <source>
        <dbReference type="Proteomes" id="UP001066276"/>
    </source>
</evidence>